<name>A0A915KAC8_ROMCU</name>
<organism evidence="1 2">
    <name type="scientific">Romanomermis culicivorax</name>
    <name type="common">Nematode worm</name>
    <dbReference type="NCBI Taxonomy" id="13658"/>
    <lineage>
        <taxon>Eukaryota</taxon>
        <taxon>Metazoa</taxon>
        <taxon>Ecdysozoa</taxon>
        <taxon>Nematoda</taxon>
        <taxon>Enoplea</taxon>
        <taxon>Dorylaimia</taxon>
        <taxon>Mermithida</taxon>
        <taxon>Mermithoidea</taxon>
        <taxon>Mermithidae</taxon>
        <taxon>Romanomermis</taxon>
    </lineage>
</organism>
<sequence>MVVCDIWFNWDIKIGSIYLELSVPEYELFNYHSGNPGLEFFLMKVLLYHCREDAMQLIFEAYGSFLT</sequence>
<protein>
    <submittedName>
        <fullName evidence="2">Uncharacterized protein</fullName>
    </submittedName>
</protein>
<keyword evidence="1" id="KW-1185">Reference proteome</keyword>
<evidence type="ECO:0000313" key="1">
    <source>
        <dbReference type="Proteomes" id="UP000887565"/>
    </source>
</evidence>
<dbReference type="WBParaSite" id="nRc.2.0.1.t35652-RA">
    <property type="protein sequence ID" value="nRc.2.0.1.t35652-RA"/>
    <property type="gene ID" value="nRc.2.0.1.g35652"/>
</dbReference>
<accession>A0A915KAC8</accession>
<reference evidence="2" key="1">
    <citation type="submission" date="2022-11" db="UniProtKB">
        <authorList>
            <consortium name="WormBaseParasite"/>
        </authorList>
    </citation>
    <scope>IDENTIFICATION</scope>
</reference>
<dbReference type="Proteomes" id="UP000887565">
    <property type="component" value="Unplaced"/>
</dbReference>
<proteinExistence type="predicted"/>
<evidence type="ECO:0000313" key="2">
    <source>
        <dbReference type="WBParaSite" id="nRc.2.0.1.t35652-RA"/>
    </source>
</evidence>
<dbReference type="AlphaFoldDB" id="A0A915KAC8"/>